<dbReference type="Proteomes" id="UP000036771">
    <property type="component" value="Unassembled WGS sequence"/>
</dbReference>
<evidence type="ECO:0000313" key="3">
    <source>
        <dbReference type="Proteomes" id="UP000036771"/>
    </source>
</evidence>
<keyword evidence="3" id="KW-1185">Reference proteome</keyword>
<protein>
    <submittedName>
        <fullName evidence="2">Uncharacterized protein</fullName>
    </submittedName>
</protein>
<evidence type="ECO:0000256" key="1">
    <source>
        <dbReference type="SAM" id="SignalP"/>
    </source>
</evidence>
<dbReference type="EMBL" id="BBVC01000007">
    <property type="protein sequence ID" value="GAO97536.1"/>
    <property type="molecule type" value="Genomic_DNA"/>
</dbReference>
<accession>A0A0K8MAL5</accession>
<comment type="caution">
    <text evidence="2">The sequence shown here is derived from an EMBL/GenBank/DDBJ whole genome shotgun (WGS) entry which is preliminary data.</text>
</comment>
<organism evidence="2 3">
    <name type="scientific">Caedimonas varicaedens</name>
    <dbReference type="NCBI Taxonomy" id="1629334"/>
    <lineage>
        <taxon>Bacteria</taxon>
        <taxon>Pseudomonadati</taxon>
        <taxon>Pseudomonadota</taxon>
        <taxon>Alphaproteobacteria</taxon>
        <taxon>Holosporales</taxon>
        <taxon>Caedimonadaceae</taxon>
        <taxon>Caedimonas</taxon>
    </lineage>
</organism>
<feature type="signal peptide" evidence="1">
    <location>
        <begin position="1"/>
        <end position="21"/>
    </location>
</feature>
<reference evidence="2 3" key="1">
    <citation type="submission" date="2015-03" db="EMBL/GenBank/DDBJ databases">
        <title>Caedibacter varicaedens, whole genome shotgun sequence.</title>
        <authorList>
            <person name="Suzuki H."/>
            <person name="Dapper A.L."/>
            <person name="Gibson A.K."/>
            <person name="Jackson C."/>
            <person name="Lee H."/>
            <person name="Pejaver V.R."/>
            <person name="Doak T."/>
            <person name="Lynch M."/>
        </authorList>
    </citation>
    <scope>NUCLEOTIDE SEQUENCE [LARGE SCALE GENOMIC DNA]</scope>
</reference>
<proteinExistence type="predicted"/>
<sequence length="191" mass="20834" precursor="true">MKYLIYIISFLFICNINTSLASNNKIVIEDDLTDKDSKNQIPLLKHDIEEGDHNSSGGALVGLDGSLELDTPGKVQCYNCCKGAWDYYRIISGYTLEFLALYSNTVGTFGGIALTICAGIDKYTDLNDPIHKSLSTAGVTIGIIVTGSALLGGWAKKEGDRRLSLTQKTLQERHIKVDKLKAKVATLKSQS</sequence>
<evidence type="ECO:0000313" key="2">
    <source>
        <dbReference type="EMBL" id="GAO97536.1"/>
    </source>
</evidence>
<name>A0A0K8MAL5_9PROT</name>
<keyword evidence="1" id="KW-0732">Signal</keyword>
<gene>
    <name evidence="2" type="ORF">Cva_00171</name>
</gene>
<feature type="chain" id="PRO_5005512614" evidence="1">
    <location>
        <begin position="22"/>
        <end position="191"/>
    </location>
</feature>
<dbReference type="AlphaFoldDB" id="A0A0K8MAL5"/>